<sequence>MQRFYDVLDAALIRATTIPNEIDLPPWPDLEAEDVTGWTDWLRRLWRITEFAAAVHHASPVLSAAVHKTLDSPGRPVASSRELRRVVDAVSRYLLRWQSRATPYGRFAGVAPVRLAAPAAVRWGTDHQVRLQPDALALHDQIRALEARLAVLRKANVVTNSLGFARGSRWVVPAAATPETGTGASLCDVEIELTAPVRLAIDTGRRPVPFAELTASLAATAPQADTLVIETMLAGLVAHSVLISSIRPAMTTTDPAGHLARFTADAPRATAPPAAALRLDCAVCLPDAVLREAEYAALILARIAPPVSGWAAYHQDFLERYGPHTAVPVREVVSGSGLGYPAGYRGSHRHEARDLGTRAVTLLTIAQRAALQRHHEVVLGDTLITRLTGEQRQPVPHTELRFHLAAPTPGDLDRGDFTLWISAAARHAGVTAGRFLHLFDPAERERFQRAYTHLPTQLPDALIAQMSVPPLAPRMTAVAQVPEILPVLTLGEYRDTAEHGEVIEVDDLAVVADAHRMWLVSLSRDRPVEPLLLNAVDLAGGQQPLARFLTEISTARCAPCRPVTWGALARDLPFLPRLRHGRSILHPARWRVEASELPPSTASHREWRAGWEQLRGTYRIPAQVFLGAADTRVRLDLDEPAHLTLLRRHLARHATAILTEPGDPAGWLHGRAHEVMLTLARTPAEQPTPWPRQRVATASTTAHQPGRSRWLYAKLYGRVDDILHQVPALGDAYSPASWFIRYHNPAPHLRLRLALRDDNEFACTARRLGVWADRLRDAGVLADYTLDTYRPEPRFGTGATLAAAEAVFAADSRTVLTHLHLDPVARTAAGMIAITAGFADNGLTWLLEHVDHHGHRPADRVAQHRDTVIDTARHRDTALQTALARYRTLAQANGLDTDQVLTDLLHLHHARSIGPDLTSERYCLRLARTAAKTMLLRDAS</sequence>
<keyword evidence="4" id="KW-1185">Reference proteome</keyword>
<dbReference type="InterPro" id="IPR023809">
    <property type="entry name" value="Thiopep_bacteriocin_synth_dom"/>
</dbReference>
<dbReference type="EMBL" id="FOFR01000030">
    <property type="protein sequence ID" value="SES28514.1"/>
    <property type="molecule type" value="Genomic_DNA"/>
</dbReference>
<reference evidence="4" key="1">
    <citation type="submission" date="2016-10" db="EMBL/GenBank/DDBJ databases">
        <authorList>
            <person name="Varghese N."/>
            <person name="Submissions S."/>
        </authorList>
    </citation>
    <scope>NUCLEOTIDE SEQUENCE [LARGE SCALE GENOMIC DNA]</scope>
    <source>
        <strain evidence="4">CGMCC 4.3525</strain>
    </source>
</reference>
<organism evidence="3 4">
    <name type="scientific">Lentzea xinjiangensis</name>
    <dbReference type="NCBI Taxonomy" id="402600"/>
    <lineage>
        <taxon>Bacteria</taxon>
        <taxon>Bacillati</taxon>
        <taxon>Actinomycetota</taxon>
        <taxon>Actinomycetes</taxon>
        <taxon>Pseudonocardiales</taxon>
        <taxon>Pseudonocardiaceae</taxon>
        <taxon>Lentzea</taxon>
    </lineage>
</organism>
<evidence type="ECO:0000259" key="2">
    <source>
        <dbReference type="Pfam" id="PF14028"/>
    </source>
</evidence>
<gene>
    <name evidence="3" type="ORF">SAMN05216188_13057</name>
</gene>
<accession>A0A1H9W3Y3</accession>
<dbReference type="InterPro" id="IPR006827">
    <property type="entry name" value="Lant_deHydtase_N"/>
</dbReference>
<dbReference type="NCBIfam" id="TIGR03891">
    <property type="entry name" value="thiopep_ocin"/>
    <property type="match status" value="1"/>
</dbReference>
<dbReference type="Pfam" id="PF14028">
    <property type="entry name" value="Lant_dehydr_C"/>
    <property type="match status" value="1"/>
</dbReference>
<evidence type="ECO:0000313" key="4">
    <source>
        <dbReference type="Proteomes" id="UP000199352"/>
    </source>
</evidence>
<dbReference type="Proteomes" id="UP000199352">
    <property type="component" value="Unassembled WGS sequence"/>
</dbReference>
<dbReference type="Pfam" id="PF04738">
    <property type="entry name" value="Lant_dehydr_N"/>
    <property type="match status" value="1"/>
</dbReference>
<dbReference type="RefSeq" id="WP_089960992.1">
    <property type="nucleotide sequence ID" value="NZ_FOFR01000030.1"/>
</dbReference>
<feature type="domain" description="Thiopeptide-type bacteriocin biosynthesis" evidence="2">
    <location>
        <begin position="710"/>
        <end position="930"/>
    </location>
</feature>
<dbReference type="AlphaFoldDB" id="A0A1H9W3Y3"/>
<evidence type="ECO:0000259" key="1">
    <source>
        <dbReference type="Pfam" id="PF04738"/>
    </source>
</evidence>
<name>A0A1H9W3Y3_9PSEU</name>
<dbReference type="STRING" id="402600.SAMN05216188_13057"/>
<dbReference type="OrthoDB" id="1273722at2"/>
<evidence type="ECO:0000313" key="3">
    <source>
        <dbReference type="EMBL" id="SES28514.1"/>
    </source>
</evidence>
<proteinExistence type="predicted"/>
<protein>
    <submittedName>
        <fullName evidence="3">Thiopeptide-type bacteriocin biosynthesis domain-containing protein</fullName>
    </submittedName>
</protein>
<feature type="domain" description="Lantibiotic dehydratase N-terminal" evidence="1">
    <location>
        <begin position="267"/>
        <end position="646"/>
    </location>
</feature>